<protein>
    <submittedName>
        <fullName evidence="2">Uncharacterized protein</fullName>
    </submittedName>
</protein>
<feature type="transmembrane region" description="Helical" evidence="1">
    <location>
        <begin position="6"/>
        <end position="23"/>
    </location>
</feature>
<accession>A0AAW4FYC0</accession>
<dbReference type="AlphaFoldDB" id="A0AAW4FYC0"/>
<gene>
    <name evidence="2" type="ORF">GFB56_37015</name>
</gene>
<reference evidence="2 3" key="1">
    <citation type="submission" date="2020-01" db="EMBL/GenBank/DDBJ databases">
        <title>Draft genome assembly of Ensifer adhaerens T173.</title>
        <authorList>
            <person name="Craig J.E."/>
            <person name="Stinchcombe J.R."/>
        </authorList>
    </citation>
    <scope>NUCLEOTIDE SEQUENCE [LARGE SCALE GENOMIC DNA]</scope>
    <source>
        <strain evidence="2 3">T173</strain>
    </source>
</reference>
<keyword evidence="1" id="KW-1133">Transmembrane helix</keyword>
<dbReference type="RefSeq" id="WP_025427026.1">
    <property type="nucleotide sequence ID" value="NZ_CP083370.1"/>
</dbReference>
<keyword evidence="1" id="KW-0812">Transmembrane</keyword>
<proteinExistence type="predicted"/>
<feature type="transmembrane region" description="Helical" evidence="1">
    <location>
        <begin position="35"/>
        <end position="52"/>
    </location>
</feature>
<dbReference type="EMBL" id="WXFA01000082">
    <property type="protein sequence ID" value="MBM3096255.1"/>
    <property type="molecule type" value="Genomic_DNA"/>
</dbReference>
<evidence type="ECO:0000313" key="2">
    <source>
        <dbReference type="EMBL" id="MBM3096255.1"/>
    </source>
</evidence>
<sequence>MAELFGATVAMAFTSMLIGWIVRKLSSTGVFASRLVGLAIMLFIAPPIYIFASGGPYFQAFFAYSLGALLAGAIFYCLRQKEKDA</sequence>
<evidence type="ECO:0000256" key="1">
    <source>
        <dbReference type="SAM" id="Phobius"/>
    </source>
</evidence>
<keyword evidence="1" id="KW-0472">Membrane</keyword>
<organism evidence="2 3">
    <name type="scientific">Ensifer canadensis</name>
    <dbReference type="NCBI Taxonomy" id="555315"/>
    <lineage>
        <taxon>Bacteria</taxon>
        <taxon>Pseudomonadati</taxon>
        <taxon>Pseudomonadota</taxon>
        <taxon>Alphaproteobacteria</taxon>
        <taxon>Hyphomicrobiales</taxon>
        <taxon>Rhizobiaceae</taxon>
        <taxon>Sinorhizobium/Ensifer group</taxon>
        <taxon>Ensifer</taxon>
    </lineage>
</organism>
<feature type="transmembrane region" description="Helical" evidence="1">
    <location>
        <begin position="58"/>
        <end position="78"/>
    </location>
</feature>
<name>A0AAW4FYC0_9HYPH</name>
<comment type="caution">
    <text evidence="2">The sequence shown here is derived from an EMBL/GenBank/DDBJ whole genome shotgun (WGS) entry which is preliminary data.</text>
</comment>
<evidence type="ECO:0000313" key="3">
    <source>
        <dbReference type="Proteomes" id="UP000744980"/>
    </source>
</evidence>
<keyword evidence="3" id="KW-1185">Reference proteome</keyword>
<dbReference type="Proteomes" id="UP000744980">
    <property type="component" value="Unassembled WGS sequence"/>
</dbReference>